<keyword evidence="1 7" id="KW-0723">Serine/threonine-protein kinase</keyword>
<dbReference type="InterPro" id="IPR008271">
    <property type="entry name" value="Ser/Thr_kinase_AS"/>
</dbReference>
<keyword evidence="4 9" id="KW-0418">Kinase</keyword>
<dbReference type="AlphaFoldDB" id="A0A8J5JKS4"/>
<dbReference type="InterPro" id="IPR017441">
    <property type="entry name" value="Protein_kinase_ATP_BS"/>
</dbReference>
<dbReference type="SUPFAM" id="SSF56112">
    <property type="entry name" value="Protein kinase-like (PK-like)"/>
    <property type="match status" value="1"/>
</dbReference>
<evidence type="ECO:0000256" key="3">
    <source>
        <dbReference type="ARBA" id="ARBA00022741"/>
    </source>
</evidence>
<dbReference type="PROSITE" id="PS00108">
    <property type="entry name" value="PROTEIN_KINASE_ST"/>
    <property type="match status" value="1"/>
</dbReference>
<evidence type="ECO:0000256" key="7">
    <source>
        <dbReference type="RuleBase" id="RU000304"/>
    </source>
</evidence>
<feature type="binding site" evidence="6">
    <location>
        <position position="56"/>
    </location>
    <ligand>
        <name>ATP</name>
        <dbReference type="ChEBI" id="CHEBI:30616"/>
    </ligand>
</feature>
<dbReference type="Pfam" id="PF07714">
    <property type="entry name" value="PK_Tyr_Ser-Thr"/>
    <property type="match status" value="1"/>
</dbReference>
<dbReference type="GO" id="GO:0005524">
    <property type="term" value="F:ATP binding"/>
    <property type="evidence" value="ECO:0007669"/>
    <property type="project" value="UniProtKB-UniRule"/>
</dbReference>
<evidence type="ECO:0000259" key="8">
    <source>
        <dbReference type="PROSITE" id="PS50011"/>
    </source>
</evidence>
<sequence length="296" mass="33377">MGTWEVIGQNINMEAVRDLYWDEVENLVQNNICVLGTGTHGTAYLVRWGGETAVLKVAHKSHAVRSFWQETEALFRLDGAGGAPRVTGFCNDPPAILQEFKGLVTLEDILNQLHDERETRYNLIEVGLRIGEQLEDFHRSGLIHNDLKRDNILVHGSPSNPQVSIIDVGLACYSHENIRCNSDPNKFPWMAPEVCLGQESTRASDTYSYGVLLSKLAVKAPGYHPDVFALALQATEYNPYHRISLPSLLHRLRGLLRHNQVNVTQHPIQVVMPQPRFILPPMPRPTQYLVSLYQVN</sequence>
<dbReference type="InterPro" id="IPR011009">
    <property type="entry name" value="Kinase-like_dom_sf"/>
</dbReference>
<dbReference type="EMBL" id="JAHLQT010036637">
    <property type="protein sequence ID" value="KAG7157856.1"/>
    <property type="molecule type" value="Genomic_DNA"/>
</dbReference>
<keyword evidence="5 6" id="KW-0067">ATP-binding</keyword>
<keyword evidence="10" id="KW-1185">Reference proteome</keyword>
<dbReference type="Proteomes" id="UP000747542">
    <property type="component" value="Unassembled WGS sequence"/>
</dbReference>
<dbReference type="GO" id="GO:0004674">
    <property type="term" value="F:protein serine/threonine kinase activity"/>
    <property type="evidence" value="ECO:0007669"/>
    <property type="project" value="UniProtKB-KW"/>
</dbReference>
<feature type="domain" description="Protein kinase" evidence="8">
    <location>
        <begin position="29"/>
        <end position="296"/>
    </location>
</feature>
<evidence type="ECO:0000256" key="1">
    <source>
        <dbReference type="ARBA" id="ARBA00022527"/>
    </source>
</evidence>
<dbReference type="InterPro" id="IPR051681">
    <property type="entry name" value="Ser/Thr_Kinases-Pseudokinases"/>
</dbReference>
<proteinExistence type="inferred from homology"/>
<protein>
    <submittedName>
        <fullName evidence="9">Tyrosine-protein kinase yes-like 7</fullName>
    </submittedName>
</protein>
<dbReference type="PROSITE" id="PS00107">
    <property type="entry name" value="PROTEIN_KINASE_ATP"/>
    <property type="match status" value="1"/>
</dbReference>
<evidence type="ECO:0000256" key="2">
    <source>
        <dbReference type="ARBA" id="ARBA00022679"/>
    </source>
</evidence>
<comment type="similarity">
    <text evidence="7">Belongs to the protein kinase superfamily.</text>
</comment>
<dbReference type="PROSITE" id="PS50011">
    <property type="entry name" value="PROTEIN_KINASE_DOM"/>
    <property type="match status" value="1"/>
</dbReference>
<dbReference type="InterPro" id="IPR000719">
    <property type="entry name" value="Prot_kinase_dom"/>
</dbReference>
<gene>
    <name evidence="9" type="primary">yes-L7</name>
    <name evidence="9" type="ORF">Hamer_G021097</name>
</gene>
<reference evidence="9" key="1">
    <citation type="journal article" date="2021" name="Sci. Adv.">
        <title>The American lobster genome reveals insights on longevity, neural, and immune adaptations.</title>
        <authorList>
            <person name="Polinski J.M."/>
            <person name="Zimin A.V."/>
            <person name="Clark K.F."/>
            <person name="Kohn A.B."/>
            <person name="Sadowski N."/>
            <person name="Timp W."/>
            <person name="Ptitsyn A."/>
            <person name="Khanna P."/>
            <person name="Romanova D.Y."/>
            <person name="Williams P."/>
            <person name="Greenwood S.J."/>
            <person name="Moroz L.L."/>
            <person name="Walt D.R."/>
            <person name="Bodnar A.G."/>
        </authorList>
    </citation>
    <scope>NUCLEOTIDE SEQUENCE</scope>
    <source>
        <strain evidence="9">GMGI-L3</strain>
    </source>
</reference>
<organism evidence="9 10">
    <name type="scientific">Homarus americanus</name>
    <name type="common">American lobster</name>
    <dbReference type="NCBI Taxonomy" id="6706"/>
    <lineage>
        <taxon>Eukaryota</taxon>
        <taxon>Metazoa</taxon>
        <taxon>Ecdysozoa</taxon>
        <taxon>Arthropoda</taxon>
        <taxon>Crustacea</taxon>
        <taxon>Multicrustacea</taxon>
        <taxon>Malacostraca</taxon>
        <taxon>Eumalacostraca</taxon>
        <taxon>Eucarida</taxon>
        <taxon>Decapoda</taxon>
        <taxon>Pleocyemata</taxon>
        <taxon>Astacidea</taxon>
        <taxon>Nephropoidea</taxon>
        <taxon>Nephropidae</taxon>
        <taxon>Homarus</taxon>
    </lineage>
</organism>
<name>A0A8J5JKS4_HOMAM</name>
<dbReference type="InterPro" id="IPR001245">
    <property type="entry name" value="Ser-Thr/Tyr_kinase_cat_dom"/>
</dbReference>
<keyword evidence="2" id="KW-0808">Transferase</keyword>
<dbReference type="Gene3D" id="1.10.510.10">
    <property type="entry name" value="Transferase(Phosphotransferase) domain 1"/>
    <property type="match status" value="1"/>
</dbReference>
<dbReference type="PANTHER" id="PTHR44329">
    <property type="entry name" value="SERINE/THREONINE-PROTEIN KINASE TNNI3K-RELATED"/>
    <property type="match status" value="1"/>
</dbReference>
<dbReference type="PANTHER" id="PTHR44329:SF288">
    <property type="entry name" value="MITOGEN-ACTIVATED PROTEIN KINASE KINASE KINASE 20"/>
    <property type="match status" value="1"/>
</dbReference>
<evidence type="ECO:0000313" key="10">
    <source>
        <dbReference type="Proteomes" id="UP000747542"/>
    </source>
</evidence>
<dbReference type="SMART" id="SM00220">
    <property type="entry name" value="S_TKc"/>
    <property type="match status" value="1"/>
</dbReference>
<evidence type="ECO:0000256" key="6">
    <source>
        <dbReference type="PROSITE-ProRule" id="PRU10141"/>
    </source>
</evidence>
<evidence type="ECO:0000313" key="9">
    <source>
        <dbReference type="EMBL" id="KAG7157856.1"/>
    </source>
</evidence>
<accession>A0A8J5JKS4</accession>
<evidence type="ECO:0000256" key="5">
    <source>
        <dbReference type="ARBA" id="ARBA00022840"/>
    </source>
</evidence>
<evidence type="ECO:0000256" key="4">
    <source>
        <dbReference type="ARBA" id="ARBA00022777"/>
    </source>
</evidence>
<keyword evidence="3 6" id="KW-0547">Nucleotide-binding</keyword>
<comment type="caution">
    <text evidence="9">The sequence shown here is derived from an EMBL/GenBank/DDBJ whole genome shotgun (WGS) entry which is preliminary data.</text>
</comment>
<dbReference type="CDD" id="cd00180">
    <property type="entry name" value="PKc"/>
    <property type="match status" value="1"/>
</dbReference>